<dbReference type="SUPFAM" id="SSF53474">
    <property type="entry name" value="alpha/beta-Hydrolases"/>
    <property type="match status" value="1"/>
</dbReference>
<gene>
    <name evidence="7" type="ORF">CEUTPL_LOCUS5115</name>
</gene>
<keyword evidence="8" id="KW-1185">Reference proteome</keyword>
<dbReference type="Proteomes" id="UP001152799">
    <property type="component" value="Chromosome 2"/>
</dbReference>
<evidence type="ECO:0000256" key="2">
    <source>
        <dbReference type="ARBA" id="ARBA00010515"/>
    </source>
</evidence>
<evidence type="ECO:0000256" key="3">
    <source>
        <dbReference type="ARBA" id="ARBA00022487"/>
    </source>
</evidence>
<evidence type="ECO:0000259" key="6">
    <source>
        <dbReference type="Pfam" id="PF00135"/>
    </source>
</evidence>
<comment type="similarity">
    <text evidence="1">Belongs to the type-B carboxylesterase/lipase family.</text>
</comment>
<dbReference type="GO" id="GO:0052689">
    <property type="term" value="F:carboxylic ester hydrolase activity"/>
    <property type="evidence" value="ECO:0007669"/>
    <property type="project" value="UniProtKB-KW"/>
</dbReference>
<dbReference type="InterPro" id="IPR019819">
    <property type="entry name" value="Carboxylesterase_B_CS"/>
</dbReference>
<evidence type="ECO:0000313" key="7">
    <source>
        <dbReference type="EMBL" id="CAG9764475.1"/>
    </source>
</evidence>
<accession>A0A9N9QCB9</accession>
<dbReference type="InterPro" id="IPR029058">
    <property type="entry name" value="AB_hydrolase_fold"/>
</dbReference>
<keyword evidence="4" id="KW-0378">Hydrolase</keyword>
<keyword evidence="5" id="KW-0325">Glycoprotein</keyword>
<dbReference type="PANTHER" id="PTHR43142">
    <property type="entry name" value="CARBOXYLIC ESTER HYDROLASE"/>
    <property type="match status" value="1"/>
</dbReference>
<sequence length="539" mass="60801">MSENNLIVTVAEGKLKGKNYVTYNDKTILSFQGIPYAKPPIGDLRFKAPHPPEKWEGIKDVTTEGAECYSKNYITNILGGSEDCLFLNVYTPKIKGKNEKLPVMFWIHGGGFVRGDGSTELYGPDYIVEKNVVLVTINYRLGVLGFLAISDPSVGVPGNAGLKDIVMALKWVQRNISVFSGDPNNVTIFGESAGGSAVELLILSPMAKGLFHKAINQSGSALNCFTRGKCSSVYDLAKKLGIENNDDTLILSELQKVPVEDLVRNSLKIPDSYLVSILRPFCVVIEPKTKEPGFLTEEPLDIIKSGRFIKVPRIIGYNSLEGIFVHIVMKHKPNLFLSDENLVPHMMNLRIGSDQYKKVALRIREMYKITGKESDKNAADLEKALNIFTHNFFSADICRSARYQLKHNEYPIYFYRFDLDTEINMIKKLAGLDVKGVAHADDLSYFFTNFLTPPPESSSLELKLISKLTKIWTNFAKHGNPTPSIDEEVETIWDPITVDSFNYLSLENDGFKMLRNPDKDYMDFWYDLYEEFQFKLSKL</sequence>
<dbReference type="PROSITE" id="PS00941">
    <property type="entry name" value="CARBOXYLESTERASE_B_2"/>
    <property type="match status" value="1"/>
</dbReference>
<name>A0A9N9QCB9_9CUCU</name>
<evidence type="ECO:0000256" key="4">
    <source>
        <dbReference type="ARBA" id="ARBA00022801"/>
    </source>
</evidence>
<dbReference type="EMBL" id="OU892278">
    <property type="protein sequence ID" value="CAG9764475.1"/>
    <property type="molecule type" value="Genomic_DNA"/>
</dbReference>
<protein>
    <recommendedName>
        <fullName evidence="6">Carboxylesterase type B domain-containing protein</fullName>
    </recommendedName>
</protein>
<feature type="domain" description="Carboxylesterase type B" evidence="6">
    <location>
        <begin position="6"/>
        <end position="525"/>
    </location>
</feature>
<dbReference type="Pfam" id="PF00135">
    <property type="entry name" value="COesterase"/>
    <property type="match status" value="1"/>
</dbReference>
<dbReference type="PROSITE" id="PS01173">
    <property type="entry name" value="LIPASE_GDXG_HIS"/>
    <property type="match status" value="1"/>
</dbReference>
<evidence type="ECO:0000256" key="1">
    <source>
        <dbReference type="ARBA" id="ARBA00005964"/>
    </source>
</evidence>
<organism evidence="7 8">
    <name type="scientific">Ceutorhynchus assimilis</name>
    <name type="common">cabbage seed weevil</name>
    <dbReference type="NCBI Taxonomy" id="467358"/>
    <lineage>
        <taxon>Eukaryota</taxon>
        <taxon>Metazoa</taxon>
        <taxon>Ecdysozoa</taxon>
        <taxon>Arthropoda</taxon>
        <taxon>Hexapoda</taxon>
        <taxon>Insecta</taxon>
        <taxon>Pterygota</taxon>
        <taxon>Neoptera</taxon>
        <taxon>Endopterygota</taxon>
        <taxon>Coleoptera</taxon>
        <taxon>Polyphaga</taxon>
        <taxon>Cucujiformia</taxon>
        <taxon>Curculionidae</taxon>
        <taxon>Ceutorhynchinae</taxon>
        <taxon>Ceutorhynchus</taxon>
    </lineage>
</organism>
<dbReference type="OrthoDB" id="19653at2759"/>
<comment type="similarity">
    <text evidence="2">Belongs to the 'GDXG' lipolytic enzyme family.</text>
</comment>
<keyword evidence="3" id="KW-0719">Serine esterase</keyword>
<dbReference type="PANTHER" id="PTHR43142:SF1">
    <property type="entry name" value="CARBOXYLIC ESTER HYDROLASE"/>
    <property type="match status" value="1"/>
</dbReference>
<evidence type="ECO:0000256" key="5">
    <source>
        <dbReference type="ARBA" id="ARBA00023180"/>
    </source>
</evidence>
<proteinExistence type="inferred from homology"/>
<dbReference type="InterPro" id="IPR002018">
    <property type="entry name" value="CarbesteraseB"/>
</dbReference>
<dbReference type="Gene3D" id="3.40.50.1820">
    <property type="entry name" value="alpha/beta hydrolase"/>
    <property type="match status" value="1"/>
</dbReference>
<reference evidence="7" key="1">
    <citation type="submission" date="2022-01" db="EMBL/GenBank/DDBJ databases">
        <authorList>
            <person name="King R."/>
        </authorList>
    </citation>
    <scope>NUCLEOTIDE SEQUENCE</scope>
</reference>
<dbReference type="InterPro" id="IPR002168">
    <property type="entry name" value="Lipase_GDXG_HIS_AS"/>
</dbReference>
<dbReference type="AlphaFoldDB" id="A0A9N9QCB9"/>
<evidence type="ECO:0000313" key="8">
    <source>
        <dbReference type="Proteomes" id="UP001152799"/>
    </source>
</evidence>